<dbReference type="STRING" id="1076935.U4L419"/>
<evidence type="ECO:0000256" key="2">
    <source>
        <dbReference type="SAM" id="Phobius"/>
    </source>
</evidence>
<dbReference type="OrthoDB" id="2402916at2759"/>
<dbReference type="eggNOG" id="ENOG502QV8M">
    <property type="taxonomic scope" value="Eukaryota"/>
</dbReference>
<evidence type="ECO:0000313" key="4">
    <source>
        <dbReference type="EMBL" id="CCX07053.1"/>
    </source>
</evidence>
<keyword evidence="2" id="KW-0472">Membrane</keyword>
<feature type="compositionally biased region" description="Basic and acidic residues" evidence="1">
    <location>
        <begin position="368"/>
        <end position="377"/>
    </location>
</feature>
<evidence type="ECO:0000313" key="5">
    <source>
        <dbReference type="Proteomes" id="UP000018144"/>
    </source>
</evidence>
<dbReference type="EMBL" id="HF935332">
    <property type="protein sequence ID" value="CCX07053.1"/>
    <property type="molecule type" value="Genomic_DNA"/>
</dbReference>
<feature type="transmembrane region" description="Helical" evidence="2">
    <location>
        <begin position="90"/>
        <end position="110"/>
    </location>
</feature>
<feature type="region of interest" description="Disordered" evidence="1">
    <location>
        <begin position="263"/>
        <end position="283"/>
    </location>
</feature>
<dbReference type="AlphaFoldDB" id="U4L419"/>
<keyword evidence="2" id="KW-1133">Transmembrane helix</keyword>
<feature type="chain" id="PRO_5004651095" description="Membrane anchor Opy2 N-terminal domain-containing protein" evidence="3">
    <location>
        <begin position="26"/>
        <end position="467"/>
    </location>
</feature>
<dbReference type="OMA" id="EMTEDDC"/>
<keyword evidence="2" id="KW-0812">Transmembrane</keyword>
<organism evidence="4 5">
    <name type="scientific">Pyronema omphalodes (strain CBS 100304)</name>
    <name type="common">Pyronema confluens</name>
    <dbReference type="NCBI Taxonomy" id="1076935"/>
    <lineage>
        <taxon>Eukaryota</taxon>
        <taxon>Fungi</taxon>
        <taxon>Dikarya</taxon>
        <taxon>Ascomycota</taxon>
        <taxon>Pezizomycotina</taxon>
        <taxon>Pezizomycetes</taxon>
        <taxon>Pezizales</taxon>
        <taxon>Pyronemataceae</taxon>
        <taxon>Pyronema</taxon>
    </lineage>
</organism>
<evidence type="ECO:0000256" key="3">
    <source>
        <dbReference type="SAM" id="SignalP"/>
    </source>
</evidence>
<feature type="compositionally biased region" description="Polar residues" evidence="1">
    <location>
        <begin position="263"/>
        <end position="276"/>
    </location>
</feature>
<accession>U4L419</accession>
<sequence length="467" mass="49587">MALLRYLSVRAILLALVLNVILAHGAATAGPGSLIFARQNPGCITGCPALPACQCNDNQRCELTAQTCGACAEVKCVDIVRPKEKFSGGAIAGACLGGLVGATIFSFVVWKFCGKKRKRSSLGASAAEKENDFGMLKSARASTHTVASIASTVRTRASNVIQIAYIPGVTNRSNPNSPGHLVPPVPPITYADSPTGSQFPRTPHIDIQFAADDLVRNSVYTVDNRSSIATTIYGGNAIVHTVQQPTMIRAGRAAVVTVKAGSVATNSSDNSPTPGSRDSIPPVPALFTTAGPAIAQRKPTTIVTTAEESTTATPPSPTFSIGANFLNRVNTKEADAAANQKKSKPIPENTSTQFDSDSDDDDENDELVPGHRGERNSVAESCITAMDPCSPFSDDNIAEALPAVAMIREEPRQEEDLNKKEAVEAAKRRSRQLEAEKRESRVILMARQIERTNSPFDDSNAIDKSSR</sequence>
<dbReference type="Proteomes" id="UP000018144">
    <property type="component" value="Unassembled WGS sequence"/>
</dbReference>
<keyword evidence="3" id="KW-0732">Signal</keyword>
<evidence type="ECO:0008006" key="6">
    <source>
        <dbReference type="Google" id="ProtNLM"/>
    </source>
</evidence>
<feature type="compositionally biased region" description="Acidic residues" evidence="1">
    <location>
        <begin position="356"/>
        <end position="366"/>
    </location>
</feature>
<keyword evidence="5" id="KW-1185">Reference proteome</keyword>
<feature type="signal peptide" evidence="3">
    <location>
        <begin position="1"/>
        <end position="25"/>
    </location>
</feature>
<protein>
    <recommendedName>
        <fullName evidence="6">Membrane anchor Opy2 N-terminal domain-containing protein</fullName>
    </recommendedName>
</protein>
<gene>
    <name evidence="4" type="ORF">PCON_06640</name>
</gene>
<reference evidence="4 5" key="1">
    <citation type="journal article" date="2013" name="PLoS Genet.">
        <title>The genome and development-dependent transcriptomes of Pyronema confluens: a window into fungal evolution.</title>
        <authorList>
            <person name="Traeger S."/>
            <person name="Altegoer F."/>
            <person name="Freitag M."/>
            <person name="Gabaldon T."/>
            <person name="Kempken F."/>
            <person name="Kumar A."/>
            <person name="Marcet-Houben M."/>
            <person name="Poggeler S."/>
            <person name="Stajich J.E."/>
            <person name="Nowrousian M."/>
        </authorList>
    </citation>
    <scope>NUCLEOTIDE SEQUENCE [LARGE SCALE GENOMIC DNA]</scope>
    <source>
        <strain evidence="5">CBS 100304</strain>
        <tissue evidence="4">Vegetative mycelium</tissue>
    </source>
</reference>
<evidence type="ECO:0000256" key="1">
    <source>
        <dbReference type="SAM" id="MobiDB-lite"/>
    </source>
</evidence>
<name>U4L419_PYROM</name>
<feature type="region of interest" description="Disordered" evidence="1">
    <location>
        <begin position="333"/>
        <end position="378"/>
    </location>
</feature>
<proteinExistence type="predicted"/>